<dbReference type="InterPro" id="IPR045340">
    <property type="entry name" value="DUF6533"/>
</dbReference>
<reference evidence="3" key="1">
    <citation type="submission" date="2023-03" db="EMBL/GenBank/DDBJ databases">
        <title>Massive genome expansion in bonnet fungi (Mycena s.s.) driven by repeated elements and novel gene families across ecological guilds.</title>
        <authorList>
            <consortium name="Lawrence Berkeley National Laboratory"/>
            <person name="Harder C.B."/>
            <person name="Miyauchi S."/>
            <person name="Viragh M."/>
            <person name="Kuo A."/>
            <person name="Thoen E."/>
            <person name="Andreopoulos B."/>
            <person name="Lu D."/>
            <person name="Skrede I."/>
            <person name="Drula E."/>
            <person name="Henrissat B."/>
            <person name="Morin E."/>
            <person name="Kohler A."/>
            <person name="Barry K."/>
            <person name="LaButti K."/>
            <person name="Morin E."/>
            <person name="Salamov A."/>
            <person name="Lipzen A."/>
            <person name="Mereny Z."/>
            <person name="Hegedus B."/>
            <person name="Baldrian P."/>
            <person name="Stursova M."/>
            <person name="Weitz H."/>
            <person name="Taylor A."/>
            <person name="Grigoriev I.V."/>
            <person name="Nagy L.G."/>
            <person name="Martin F."/>
            <person name="Kauserud H."/>
        </authorList>
    </citation>
    <scope>NUCLEOTIDE SEQUENCE</scope>
    <source>
        <strain evidence="3">9144</strain>
    </source>
</reference>
<dbReference type="Proteomes" id="UP001219525">
    <property type="component" value="Unassembled WGS sequence"/>
</dbReference>
<dbReference type="Pfam" id="PF20151">
    <property type="entry name" value="DUF6533"/>
    <property type="match status" value="1"/>
</dbReference>
<keyword evidence="1" id="KW-0472">Membrane</keyword>
<proteinExistence type="predicted"/>
<feature type="transmembrane region" description="Helical" evidence="1">
    <location>
        <begin position="121"/>
        <end position="142"/>
    </location>
</feature>
<evidence type="ECO:0000313" key="3">
    <source>
        <dbReference type="EMBL" id="KAJ7214459.1"/>
    </source>
</evidence>
<protein>
    <recommendedName>
        <fullName evidence="2">DUF6533 domain-containing protein</fullName>
    </recommendedName>
</protein>
<dbReference type="EMBL" id="JARJCW010000019">
    <property type="protein sequence ID" value="KAJ7214459.1"/>
    <property type="molecule type" value="Genomic_DNA"/>
</dbReference>
<feature type="transmembrane region" description="Helical" evidence="1">
    <location>
        <begin position="175"/>
        <end position="194"/>
    </location>
</feature>
<accession>A0AAD6VJ76</accession>
<evidence type="ECO:0000256" key="1">
    <source>
        <dbReference type="SAM" id="Phobius"/>
    </source>
</evidence>
<keyword evidence="1" id="KW-1133">Transmembrane helix</keyword>
<feature type="domain" description="DUF6533" evidence="2">
    <location>
        <begin position="23"/>
        <end position="62"/>
    </location>
</feature>
<keyword evidence="1" id="KW-0812">Transmembrane</keyword>
<gene>
    <name evidence="3" type="ORF">GGX14DRAFT_63856</name>
</gene>
<feature type="transmembrane region" description="Helical" evidence="1">
    <location>
        <begin position="90"/>
        <end position="109"/>
    </location>
</feature>
<dbReference type="AlphaFoldDB" id="A0AAD6VJ76"/>
<evidence type="ECO:0000313" key="4">
    <source>
        <dbReference type="Proteomes" id="UP001219525"/>
    </source>
</evidence>
<feature type="transmembrane region" description="Helical" evidence="1">
    <location>
        <begin position="215"/>
        <end position="236"/>
    </location>
</feature>
<keyword evidence="4" id="KW-1185">Reference proteome</keyword>
<comment type="caution">
    <text evidence="3">The sequence shown here is derived from an EMBL/GenBank/DDBJ whole genome shotgun (WGS) entry which is preliminary data.</text>
</comment>
<feature type="transmembrane region" description="Helical" evidence="1">
    <location>
        <begin position="46"/>
        <end position="70"/>
    </location>
</feature>
<organism evidence="3 4">
    <name type="scientific">Mycena pura</name>
    <dbReference type="NCBI Taxonomy" id="153505"/>
    <lineage>
        <taxon>Eukaryota</taxon>
        <taxon>Fungi</taxon>
        <taxon>Dikarya</taxon>
        <taxon>Basidiomycota</taxon>
        <taxon>Agaricomycotina</taxon>
        <taxon>Agaricomycetes</taxon>
        <taxon>Agaricomycetidae</taxon>
        <taxon>Agaricales</taxon>
        <taxon>Marasmiineae</taxon>
        <taxon>Mycenaceae</taxon>
        <taxon>Mycena</taxon>
    </lineage>
</organism>
<name>A0AAD6VJ76_9AGAR</name>
<sequence>MDTAELEVQSQLALFQYIEATQFTLLCYDYFLTLDWEISRYWRRGITIPTVLFFANRYGTLLGNVPVVMMNFWTAPESPSKGQVCAALDFYHETFIITIQVIIGVMLILRTYALYERNGRILGFMLVFSASIICIGVGSTIYTNHKAPATDQEPVLPLSIGCVSPVTQAESKGLIIAWSAMGLFDCMIFSLTLYKTLSRRRPKGLNLLSLLMRDGCIYFGVMVISNLCNILSFVFGTPYTRGLFNTTTNIISSLMISRLMLNIRDPALAKDVNSDSQDSSAVQWGVGVFSTQLESMPPRRTMAAEWV</sequence>
<evidence type="ECO:0000259" key="2">
    <source>
        <dbReference type="Pfam" id="PF20151"/>
    </source>
</evidence>